<protein>
    <submittedName>
        <fullName evidence="3">Uncharacterized protein</fullName>
    </submittedName>
</protein>
<proteinExistence type="predicted"/>
<evidence type="ECO:0000313" key="3">
    <source>
        <dbReference type="EMBL" id="KAG5271581.1"/>
    </source>
</evidence>
<feature type="compositionally biased region" description="Polar residues" evidence="2">
    <location>
        <begin position="367"/>
        <end position="377"/>
    </location>
</feature>
<dbReference type="AlphaFoldDB" id="A0AAV6GDJ7"/>
<feature type="compositionally biased region" description="Polar residues" evidence="2">
    <location>
        <begin position="132"/>
        <end position="153"/>
    </location>
</feature>
<dbReference type="EMBL" id="JADWDJ010000013">
    <property type="protein sequence ID" value="KAG5271581.1"/>
    <property type="molecule type" value="Genomic_DNA"/>
</dbReference>
<feature type="region of interest" description="Disordered" evidence="2">
    <location>
        <begin position="189"/>
        <end position="229"/>
    </location>
</feature>
<feature type="compositionally biased region" description="Basic and acidic residues" evidence="2">
    <location>
        <begin position="113"/>
        <end position="130"/>
    </location>
</feature>
<keyword evidence="1" id="KW-0175">Coiled coil</keyword>
<organism evidence="3 4">
    <name type="scientific">Alosa alosa</name>
    <name type="common">allis shad</name>
    <dbReference type="NCBI Taxonomy" id="278164"/>
    <lineage>
        <taxon>Eukaryota</taxon>
        <taxon>Metazoa</taxon>
        <taxon>Chordata</taxon>
        <taxon>Craniata</taxon>
        <taxon>Vertebrata</taxon>
        <taxon>Euteleostomi</taxon>
        <taxon>Actinopterygii</taxon>
        <taxon>Neopterygii</taxon>
        <taxon>Teleostei</taxon>
        <taxon>Clupei</taxon>
        <taxon>Clupeiformes</taxon>
        <taxon>Clupeoidei</taxon>
        <taxon>Clupeidae</taxon>
        <taxon>Alosa</taxon>
    </lineage>
</organism>
<keyword evidence="4" id="KW-1185">Reference proteome</keyword>
<comment type="caution">
    <text evidence="3">The sequence shown here is derived from an EMBL/GenBank/DDBJ whole genome shotgun (WGS) entry which is preliminary data.</text>
</comment>
<evidence type="ECO:0000313" key="4">
    <source>
        <dbReference type="Proteomes" id="UP000823561"/>
    </source>
</evidence>
<feature type="coiled-coil region" evidence="1">
    <location>
        <begin position="428"/>
        <end position="486"/>
    </location>
</feature>
<feature type="region of interest" description="Disordered" evidence="2">
    <location>
        <begin position="248"/>
        <end position="277"/>
    </location>
</feature>
<feature type="compositionally biased region" description="Basic and acidic residues" evidence="2">
    <location>
        <begin position="189"/>
        <end position="205"/>
    </location>
</feature>
<accession>A0AAV6GDJ7</accession>
<gene>
    <name evidence="3" type="ORF">AALO_G00181650</name>
</gene>
<reference evidence="3" key="1">
    <citation type="submission" date="2020-10" db="EMBL/GenBank/DDBJ databases">
        <title>Chromosome-scale genome assembly of the Allis shad, Alosa alosa.</title>
        <authorList>
            <person name="Margot Z."/>
            <person name="Christophe K."/>
            <person name="Cabau C."/>
            <person name="Louis A."/>
            <person name="Berthelot C."/>
            <person name="Parey E."/>
            <person name="Roest Crollius H."/>
            <person name="Montfort J."/>
            <person name="Robinson-Rechavi M."/>
            <person name="Bucao C."/>
            <person name="Bouchez O."/>
            <person name="Gislard M."/>
            <person name="Lluch J."/>
            <person name="Milhes M."/>
            <person name="Lampietro C."/>
            <person name="Lopez Roques C."/>
            <person name="Donnadieu C."/>
            <person name="Braasch I."/>
            <person name="Desvignes T."/>
            <person name="Postlethwait J."/>
            <person name="Bobe J."/>
            <person name="Guiguen Y."/>
        </authorList>
    </citation>
    <scope>NUCLEOTIDE SEQUENCE</scope>
    <source>
        <strain evidence="3">M-15738</strain>
        <tissue evidence="3">Blood</tissue>
    </source>
</reference>
<evidence type="ECO:0000256" key="2">
    <source>
        <dbReference type="SAM" id="MobiDB-lite"/>
    </source>
</evidence>
<dbReference type="Proteomes" id="UP000823561">
    <property type="component" value="Chromosome 13"/>
</dbReference>
<evidence type="ECO:0000256" key="1">
    <source>
        <dbReference type="SAM" id="Coils"/>
    </source>
</evidence>
<name>A0AAV6GDJ7_9TELE</name>
<feature type="region of interest" description="Disordered" evidence="2">
    <location>
        <begin position="97"/>
        <end position="153"/>
    </location>
</feature>
<feature type="compositionally biased region" description="Basic and acidic residues" evidence="2">
    <location>
        <begin position="248"/>
        <end position="267"/>
    </location>
</feature>
<sequence length="493" mass="58316">MEEEEKRRELQRQMDLISQDGRRQIQEVVKKYEKMRKLDELKQRKLQRLTEVVRQEWAKTVASQTWRLTEEEVKELKRLRKQEAALHLKIQRLREKEAMSETGTCTESEDMSGDERGQQQKQREKDRWPHLEQQQLDMRSSETLSKPHQYGSTGSPVNWLWREEIEQFRRLRKQLDSILLKIKKLEDKETKPRNEADKLRLEGNGRQDTSVTCKLKQGQAETEQKHEELGDDWLGGVDLMKSEDKWSEIRRKHQQSREDSRQERDKQGLQGQQTETNTCAVVRRRGRPVARTMDATEQTLTELTELNKQGRKEVKKCGNEGMDCLGGTQQRVVKGRRGSVSDDEVEELSGSVLLTSAEDDRTPGATDFSSAANADSGTRQDKSVPRRVFGWVNKRVKNYYQKKIERTHVREEEEGDQDYHPWYFDCPISRAERELQKRQELLKKEATRQRIEASWRNWEAKIAKKKEKARAKKQENQQKLKDIEEHLRYLANY</sequence>
<feature type="region of interest" description="Disordered" evidence="2">
    <location>
        <begin position="357"/>
        <end position="382"/>
    </location>
</feature>